<reference evidence="2" key="1">
    <citation type="submission" date="2020-04" db="EMBL/GenBank/DDBJ databases">
        <title>Hybrid Assembly of Korean Phytophthora infestans isolates.</title>
        <authorList>
            <person name="Prokchorchik M."/>
            <person name="Lee Y."/>
            <person name="Seo J."/>
            <person name="Cho J.-H."/>
            <person name="Park Y.-E."/>
            <person name="Jang D.-C."/>
            <person name="Im J.-S."/>
            <person name="Choi J.-G."/>
            <person name="Park H.-J."/>
            <person name="Lee G.-B."/>
            <person name="Lee Y.-G."/>
            <person name="Hong S.-Y."/>
            <person name="Cho K."/>
            <person name="Sohn K.H."/>
        </authorList>
    </citation>
    <scope>NUCLEOTIDE SEQUENCE</scope>
    <source>
        <strain evidence="2">KR_1_A1</strain>
    </source>
</reference>
<dbReference type="EMBL" id="WSZM01000069">
    <property type="protein sequence ID" value="KAF4044465.1"/>
    <property type="molecule type" value="Genomic_DNA"/>
</dbReference>
<organism evidence="2 3">
    <name type="scientific">Phytophthora infestans</name>
    <name type="common">Potato late blight agent</name>
    <name type="synonym">Botrytis infestans</name>
    <dbReference type="NCBI Taxonomy" id="4787"/>
    <lineage>
        <taxon>Eukaryota</taxon>
        <taxon>Sar</taxon>
        <taxon>Stramenopiles</taxon>
        <taxon>Oomycota</taxon>
        <taxon>Peronosporomycetes</taxon>
        <taxon>Peronosporales</taxon>
        <taxon>Peronosporaceae</taxon>
        <taxon>Phytophthora</taxon>
    </lineage>
</organism>
<dbReference type="Proteomes" id="UP000602510">
    <property type="component" value="Unassembled WGS sequence"/>
</dbReference>
<proteinExistence type="predicted"/>
<sequence>MGPDHPSDINFASNAASDGDASSDREPPRKKTKRGGNKAEAAPKPRKAARGWSDPDQVIAEESRQAGEAIS</sequence>
<feature type="region of interest" description="Disordered" evidence="1">
    <location>
        <begin position="1"/>
        <end position="71"/>
    </location>
</feature>
<evidence type="ECO:0000313" key="3">
    <source>
        <dbReference type="Proteomes" id="UP000602510"/>
    </source>
</evidence>
<name>A0A833WNW2_PHYIN</name>
<gene>
    <name evidence="2" type="ORF">GN244_ATG03173</name>
</gene>
<keyword evidence="3" id="KW-1185">Reference proteome</keyword>
<evidence type="ECO:0000313" key="2">
    <source>
        <dbReference type="EMBL" id="KAF4044465.1"/>
    </source>
</evidence>
<accession>A0A833WNW2</accession>
<evidence type="ECO:0000256" key="1">
    <source>
        <dbReference type="SAM" id="MobiDB-lite"/>
    </source>
</evidence>
<protein>
    <submittedName>
        <fullName evidence="2">Uncharacterized protein</fullName>
    </submittedName>
</protein>
<dbReference type="AlphaFoldDB" id="A0A833WNW2"/>
<comment type="caution">
    <text evidence="2">The sequence shown here is derived from an EMBL/GenBank/DDBJ whole genome shotgun (WGS) entry which is preliminary data.</text>
</comment>